<proteinExistence type="predicted"/>
<reference evidence="2 3" key="4">
    <citation type="submission" date="2017-10" db="EMBL/GenBank/DDBJ databases">
        <title>Genome analyses suggest a sexual origin of heterokaryosis in a supposedly ancient asexual fungus.</title>
        <authorList>
            <person name="Corradi N."/>
            <person name="Sedzielewska K."/>
            <person name="Noel J."/>
            <person name="Charron P."/>
            <person name="Farinelli L."/>
            <person name="Marton T."/>
            <person name="Kruger M."/>
            <person name="Pelin A."/>
            <person name="Brachmann A."/>
            <person name="Corradi N."/>
        </authorList>
    </citation>
    <scope>NUCLEOTIDE SEQUENCE [LARGE SCALE GENOMIC DNA]</scope>
    <source>
        <strain evidence="2 3">A1</strain>
    </source>
</reference>
<name>A0A2I1DYG9_9GLOM</name>
<gene>
    <name evidence="2" type="ORF">RhiirA1_414605</name>
    <name evidence="1" type="ORF">RhiirA5_368248</name>
</gene>
<reference evidence="1 4" key="2">
    <citation type="submission" date="2017-09" db="EMBL/GenBank/DDBJ databases">
        <title>Extensive intraspecific genome diversity in a model arbuscular mycorrhizal fungus.</title>
        <authorList>
            <person name="Chen E.C."/>
            <person name="Morin E."/>
            <person name="Beaudet D."/>
            <person name="Noel J."/>
            <person name="Ndikumana S."/>
            <person name="Charron P."/>
            <person name="St-Onge C."/>
            <person name="Giorgi J."/>
            <person name="Grigoriev I.V."/>
            <person name="Roux C."/>
            <person name="Martin F.M."/>
            <person name="Corradi N."/>
        </authorList>
    </citation>
    <scope>NUCLEOTIDE SEQUENCE [LARGE SCALE GENOMIC DNA]</scope>
    <source>
        <strain evidence="1 4">A5</strain>
    </source>
</reference>
<evidence type="ECO:0000313" key="4">
    <source>
        <dbReference type="Proteomes" id="UP000232722"/>
    </source>
</evidence>
<protein>
    <submittedName>
        <fullName evidence="2">Uncharacterized protein</fullName>
    </submittedName>
</protein>
<dbReference type="EMBL" id="LLXH01000233">
    <property type="protein sequence ID" value="PKC70249.1"/>
    <property type="molecule type" value="Genomic_DNA"/>
</dbReference>
<evidence type="ECO:0000313" key="1">
    <source>
        <dbReference type="EMBL" id="PKB94318.1"/>
    </source>
</evidence>
<dbReference type="AlphaFoldDB" id="A0A2I1DYG9"/>
<dbReference type="VEuPathDB" id="FungiDB:RhiirA1_414605"/>
<evidence type="ECO:0000313" key="3">
    <source>
        <dbReference type="Proteomes" id="UP000232688"/>
    </source>
</evidence>
<organism evidence="2 3">
    <name type="scientific">Rhizophagus irregularis</name>
    <dbReference type="NCBI Taxonomy" id="588596"/>
    <lineage>
        <taxon>Eukaryota</taxon>
        <taxon>Fungi</taxon>
        <taxon>Fungi incertae sedis</taxon>
        <taxon>Mucoromycota</taxon>
        <taxon>Glomeromycotina</taxon>
        <taxon>Glomeromycetes</taxon>
        <taxon>Glomerales</taxon>
        <taxon>Glomeraceae</taxon>
        <taxon>Rhizophagus</taxon>
    </lineage>
</organism>
<evidence type="ECO:0000313" key="2">
    <source>
        <dbReference type="EMBL" id="PKC70249.1"/>
    </source>
</evidence>
<reference evidence="2 3" key="3">
    <citation type="submission" date="2017-10" db="EMBL/GenBank/DDBJ databases">
        <title>Extensive intraspecific genome diversity in a model arbuscular mycorrhizal fungus.</title>
        <authorList>
            <person name="Chen E.C.H."/>
            <person name="Morin E."/>
            <person name="Baudet D."/>
            <person name="Noel J."/>
            <person name="Ndikumana S."/>
            <person name="Charron P."/>
            <person name="St-Onge C."/>
            <person name="Giorgi J."/>
            <person name="Grigoriev I.V."/>
            <person name="Roux C."/>
            <person name="Martin F.M."/>
            <person name="Corradi N."/>
        </authorList>
    </citation>
    <scope>NUCLEOTIDE SEQUENCE [LARGE SCALE GENOMIC DNA]</scope>
    <source>
        <strain evidence="2 3">A1</strain>
    </source>
</reference>
<accession>A0A2I1DYG9</accession>
<reference evidence="1 4" key="1">
    <citation type="submission" date="2016-04" db="EMBL/GenBank/DDBJ databases">
        <title>Genome analyses suggest a sexual origin of heterokaryosis in a supposedly ancient asexual fungus.</title>
        <authorList>
            <person name="Ropars J."/>
            <person name="Sedzielewska K."/>
            <person name="Noel J."/>
            <person name="Charron P."/>
            <person name="Farinelli L."/>
            <person name="Marton T."/>
            <person name="Kruger M."/>
            <person name="Pelin A."/>
            <person name="Brachmann A."/>
            <person name="Corradi N."/>
        </authorList>
    </citation>
    <scope>NUCLEOTIDE SEQUENCE [LARGE SCALE GENOMIC DNA]</scope>
    <source>
        <strain evidence="1 4">A5</strain>
    </source>
</reference>
<comment type="caution">
    <text evidence="2">The sequence shown here is derived from an EMBL/GenBank/DDBJ whole genome shotgun (WGS) entry which is preliminary data.</text>
</comment>
<dbReference type="Proteomes" id="UP000232688">
    <property type="component" value="Unassembled WGS sequence"/>
</dbReference>
<dbReference type="Proteomes" id="UP000232722">
    <property type="component" value="Unassembled WGS sequence"/>
</dbReference>
<sequence>MHITLFPSTIDKINNYTLPAETILISDNYTMLYYAKTTNDIKGKYGIIINYSNESINIYRKTR</sequence>
<dbReference type="EMBL" id="LLXJ01006283">
    <property type="protein sequence ID" value="PKB94318.1"/>
    <property type="molecule type" value="Genomic_DNA"/>
</dbReference>